<reference evidence="2" key="1">
    <citation type="submission" date="2021-02" db="EMBL/GenBank/DDBJ databases">
        <authorList>
            <person name="Cremers G."/>
            <person name="Picone N."/>
        </authorList>
    </citation>
    <scope>NUCLEOTIDE SEQUENCE</scope>
    <source>
        <strain evidence="2">PQ17</strain>
    </source>
</reference>
<comment type="caution">
    <text evidence="2">The sequence shown here is derived from an EMBL/GenBank/DDBJ whole genome shotgun (WGS) entry which is preliminary data.</text>
</comment>
<dbReference type="Proteomes" id="UP000663859">
    <property type="component" value="Unassembled WGS sequence"/>
</dbReference>
<organism evidence="2 3">
    <name type="scientific">Candidatus Methylacidithermus pantelleriae</name>
    <dbReference type="NCBI Taxonomy" id="2744239"/>
    <lineage>
        <taxon>Bacteria</taxon>
        <taxon>Pseudomonadati</taxon>
        <taxon>Verrucomicrobiota</taxon>
        <taxon>Methylacidiphilae</taxon>
        <taxon>Methylacidiphilales</taxon>
        <taxon>Methylacidiphilaceae</taxon>
        <taxon>Candidatus Methylacidithermus</taxon>
    </lineage>
</organism>
<evidence type="ECO:0000313" key="3">
    <source>
        <dbReference type="Proteomes" id="UP000663859"/>
    </source>
</evidence>
<dbReference type="AlphaFoldDB" id="A0A8J2BPF2"/>
<proteinExistence type="predicted"/>
<evidence type="ECO:0000313" key="2">
    <source>
        <dbReference type="EMBL" id="CAF0698931.1"/>
    </source>
</evidence>
<feature type="region of interest" description="Disordered" evidence="1">
    <location>
        <begin position="1"/>
        <end position="42"/>
    </location>
</feature>
<feature type="compositionally biased region" description="Basic and acidic residues" evidence="1">
    <location>
        <begin position="1"/>
        <end position="41"/>
    </location>
</feature>
<gene>
    <name evidence="2" type="ORF">MPNT_30066</name>
</gene>
<sequence>MRKEAFPRLGTAHREENAVDADRYQGADRKEMDPEGVDLKLRPTPFLAGPGVAALRLGCTSEPISTGEAGCWPFA</sequence>
<protein>
    <submittedName>
        <fullName evidence="2">Uncharacterized protein</fullName>
    </submittedName>
</protein>
<evidence type="ECO:0000256" key="1">
    <source>
        <dbReference type="SAM" id="MobiDB-lite"/>
    </source>
</evidence>
<accession>A0A8J2BPF2</accession>
<keyword evidence="3" id="KW-1185">Reference proteome</keyword>
<name>A0A8J2BPF2_9BACT</name>
<dbReference type="EMBL" id="CAJNOB010000023">
    <property type="protein sequence ID" value="CAF0698931.1"/>
    <property type="molecule type" value="Genomic_DNA"/>
</dbReference>